<dbReference type="RefSeq" id="WP_013219894.1">
    <property type="nucleotide sequence ID" value="NC_014315.1"/>
</dbReference>
<dbReference type="PROSITE" id="PS51257">
    <property type="entry name" value="PROKAR_LIPOPROTEIN"/>
    <property type="match status" value="1"/>
</dbReference>
<dbReference type="EMBL" id="CP002086">
    <property type="protein sequence ID" value="ADJ27791.1"/>
    <property type="molecule type" value="Genomic_DNA"/>
</dbReference>
<evidence type="ECO:0000313" key="2">
    <source>
        <dbReference type="EMBL" id="ADJ27791.1"/>
    </source>
</evidence>
<dbReference type="Proteomes" id="UP000000393">
    <property type="component" value="Chromosome"/>
</dbReference>
<name>D8K494_NITWC</name>
<organism evidence="2 3">
    <name type="scientific">Nitrosococcus watsoni (strain C-113)</name>
    <dbReference type="NCBI Taxonomy" id="105559"/>
    <lineage>
        <taxon>Bacteria</taxon>
        <taxon>Pseudomonadati</taxon>
        <taxon>Pseudomonadota</taxon>
        <taxon>Gammaproteobacteria</taxon>
        <taxon>Chromatiales</taxon>
        <taxon>Chromatiaceae</taxon>
        <taxon>Nitrosococcus</taxon>
    </lineage>
</organism>
<evidence type="ECO:0000256" key="1">
    <source>
        <dbReference type="SAM" id="SignalP"/>
    </source>
</evidence>
<evidence type="ECO:0000313" key="3">
    <source>
        <dbReference type="Proteomes" id="UP000000393"/>
    </source>
</evidence>
<sequence>MKTRSAFTLTGLVMMLLSLGSTMLTTGCASSEDKAYKAQEAVYERRLELLDKYQQCLKEAGDDQAKRLVCEDYLKAVEALK</sequence>
<protein>
    <recommendedName>
        <fullName evidence="4">Lipoprotein</fullName>
    </recommendedName>
</protein>
<proteinExistence type="predicted"/>
<dbReference type="eggNOG" id="ENOG502ZEFK">
    <property type="taxonomic scope" value="Bacteria"/>
</dbReference>
<dbReference type="HOGENOM" id="CLU_2570358_0_0_6"/>
<dbReference type="KEGG" id="nwa:Nwat_0844"/>
<accession>D8K494</accession>
<feature type="chain" id="PRO_5003116620" description="Lipoprotein" evidence="1">
    <location>
        <begin position="21"/>
        <end position="81"/>
    </location>
</feature>
<keyword evidence="1" id="KW-0732">Signal</keyword>
<reference evidence="2 3" key="1">
    <citation type="submission" date="2010-06" db="EMBL/GenBank/DDBJ databases">
        <title>Complete sequence of chromosome of Nitrosococcus watsoni C-113.</title>
        <authorList>
            <consortium name="US DOE Joint Genome Institute"/>
            <person name="Lucas S."/>
            <person name="Copeland A."/>
            <person name="Lapidus A."/>
            <person name="Cheng J.-F."/>
            <person name="Bruce D."/>
            <person name="Goodwin L."/>
            <person name="Pitluck S."/>
            <person name="Malfatti S.A."/>
            <person name="Chain P.S.G."/>
            <person name="Land M."/>
            <person name="Hauser L."/>
            <person name="Kyrpides N."/>
            <person name="Ivanova N."/>
            <person name="Cambell M.A."/>
            <person name="Heidelberg J.F."/>
            <person name="Klotz M.G."/>
            <person name="Woyke T."/>
        </authorList>
    </citation>
    <scope>NUCLEOTIDE SEQUENCE [LARGE SCALE GENOMIC DNA]</scope>
    <source>
        <strain evidence="2 3">C-113</strain>
    </source>
</reference>
<keyword evidence="3" id="KW-1185">Reference proteome</keyword>
<feature type="signal peptide" evidence="1">
    <location>
        <begin position="1"/>
        <end position="20"/>
    </location>
</feature>
<dbReference type="AlphaFoldDB" id="D8K494"/>
<gene>
    <name evidence="2" type="ordered locus">Nwat_0844</name>
</gene>
<evidence type="ECO:0008006" key="4">
    <source>
        <dbReference type="Google" id="ProtNLM"/>
    </source>
</evidence>